<name>Q1Z834_9GAMM</name>
<dbReference type="AlphaFoldDB" id="Q1Z834"/>
<evidence type="ECO:0000256" key="1">
    <source>
        <dbReference type="SAM" id="MobiDB-lite"/>
    </source>
</evidence>
<dbReference type="EMBL" id="AAPH01000003">
    <property type="protein sequence ID" value="EAS44679.1"/>
    <property type="molecule type" value="Genomic_DNA"/>
</dbReference>
<accession>Q1Z834</accession>
<evidence type="ECO:0000313" key="3">
    <source>
        <dbReference type="Proteomes" id="UP000003789"/>
    </source>
</evidence>
<organism evidence="2 3">
    <name type="scientific">Photobacterium profundum 3TCK</name>
    <dbReference type="NCBI Taxonomy" id="314280"/>
    <lineage>
        <taxon>Bacteria</taxon>
        <taxon>Pseudomonadati</taxon>
        <taxon>Pseudomonadota</taxon>
        <taxon>Gammaproteobacteria</taxon>
        <taxon>Vibrionales</taxon>
        <taxon>Vibrionaceae</taxon>
        <taxon>Photobacterium</taxon>
    </lineage>
</organism>
<comment type="caution">
    <text evidence="2">The sequence shown here is derived from an EMBL/GenBank/DDBJ whole genome shotgun (WGS) entry which is preliminary data.</text>
</comment>
<proteinExistence type="predicted"/>
<gene>
    <name evidence="2" type="ORF">P3TCK_26937</name>
</gene>
<dbReference type="HOGENOM" id="CLU_3028323_0_0_6"/>
<feature type="region of interest" description="Disordered" evidence="1">
    <location>
        <begin position="32"/>
        <end position="55"/>
    </location>
</feature>
<sequence length="55" mass="5945">MTSSADVLPQNAPAVQTLSVNENAVDVRPVLHRNEHDDEHLLGDDNDDGSLPVAR</sequence>
<evidence type="ECO:0000313" key="2">
    <source>
        <dbReference type="EMBL" id="EAS44679.1"/>
    </source>
</evidence>
<reference evidence="2 3" key="1">
    <citation type="submission" date="2006-03" db="EMBL/GenBank/DDBJ databases">
        <authorList>
            <person name="Bartlett D.H."/>
            <person name="Valle G."/>
            <person name="Lauro F.M."/>
            <person name="Vezzi A."/>
            <person name="Simonato F."/>
            <person name="Eloe E."/>
            <person name="Vitulo N."/>
            <person name="Stratton T.K."/>
            <person name="D'angelo M."/>
            <person name="Ferriera S."/>
            <person name="Johnson J."/>
            <person name="Kravitz S."/>
            <person name="Beeson K."/>
            <person name="Sutton G."/>
            <person name="Rogers Y."/>
            <person name="Friedman R."/>
            <person name="Frazier M."/>
            <person name="Venter J.C."/>
        </authorList>
    </citation>
    <scope>NUCLEOTIDE SEQUENCE [LARGE SCALE GENOMIC DNA]</scope>
    <source>
        <strain evidence="2 3">3TCK</strain>
    </source>
</reference>
<protein>
    <submittedName>
        <fullName evidence="2">Uncharacterized protein</fullName>
    </submittedName>
</protein>
<feature type="compositionally biased region" description="Basic and acidic residues" evidence="1">
    <location>
        <begin position="32"/>
        <end position="43"/>
    </location>
</feature>
<dbReference type="Proteomes" id="UP000003789">
    <property type="component" value="Unassembled WGS sequence"/>
</dbReference>